<evidence type="ECO:0000256" key="1">
    <source>
        <dbReference type="SAM" id="MobiDB-lite"/>
    </source>
</evidence>
<sequence>MAGFKACGIAPFDPSVVLKKIPHRSDQPQVNENNEDVVEEETLEVAVEDMVTPTSNNVNEIQPNQEPCFGDSKERQMMVHCGDGDYSNEDTDYNPEDDDSTSHSSEGLQEIKNEKEVIKEDSENAGPPTHQTGRKRLW</sequence>
<proteinExistence type="predicted"/>
<feature type="compositionally biased region" description="Basic and acidic residues" evidence="1">
    <location>
        <begin position="109"/>
        <end position="122"/>
    </location>
</feature>
<feature type="region of interest" description="Disordered" evidence="1">
    <location>
        <begin position="53"/>
        <end position="138"/>
    </location>
</feature>
<dbReference type="AlphaFoldDB" id="A0A8K0CTN5"/>
<reference evidence="2" key="1">
    <citation type="submission" date="2019-08" db="EMBL/GenBank/DDBJ databases">
        <title>The genome of the North American firefly Photinus pyralis.</title>
        <authorList>
            <consortium name="Photinus pyralis genome working group"/>
            <person name="Fallon T.R."/>
            <person name="Sander Lower S.E."/>
            <person name="Weng J.-K."/>
        </authorList>
    </citation>
    <scope>NUCLEOTIDE SEQUENCE</scope>
    <source>
        <strain evidence="2">TRF0915ILg1</strain>
        <tissue evidence="2">Whole body</tissue>
    </source>
</reference>
<feature type="compositionally biased region" description="Polar residues" evidence="1">
    <location>
        <begin position="53"/>
        <end position="65"/>
    </location>
</feature>
<dbReference type="EMBL" id="VTPC01038658">
    <property type="protein sequence ID" value="KAF2891107.1"/>
    <property type="molecule type" value="Genomic_DNA"/>
</dbReference>
<evidence type="ECO:0000313" key="3">
    <source>
        <dbReference type="Proteomes" id="UP000801492"/>
    </source>
</evidence>
<organism evidence="2 3">
    <name type="scientific">Ignelater luminosus</name>
    <name type="common">Cucubano</name>
    <name type="synonym">Pyrophorus luminosus</name>
    <dbReference type="NCBI Taxonomy" id="2038154"/>
    <lineage>
        <taxon>Eukaryota</taxon>
        <taxon>Metazoa</taxon>
        <taxon>Ecdysozoa</taxon>
        <taxon>Arthropoda</taxon>
        <taxon>Hexapoda</taxon>
        <taxon>Insecta</taxon>
        <taxon>Pterygota</taxon>
        <taxon>Neoptera</taxon>
        <taxon>Endopterygota</taxon>
        <taxon>Coleoptera</taxon>
        <taxon>Polyphaga</taxon>
        <taxon>Elateriformia</taxon>
        <taxon>Elateroidea</taxon>
        <taxon>Elateridae</taxon>
        <taxon>Agrypninae</taxon>
        <taxon>Pyrophorini</taxon>
        <taxon>Ignelater</taxon>
    </lineage>
</organism>
<name>A0A8K0CTN5_IGNLU</name>
<gene>
    <name evidence="2" type="ORF">ILUMI_15066</name>
</gene>
<feature type="compositionally biased region" description="Acidic residues" evidence="1">
    <location>
        <begin position="86"/>
        <end position="99"/>
    </location>
</feature>
<accession>A0A8K0CTN5</accession>
<comment type="caution">
    <text evidence="2">The sequence shown here is derived from an EMBL/GenBank/DDBJ whole genome shotgun (WGS) entry which is preliminary data.</text>
</comment>
<dbReference type="Proteomes" id="UP000801492">
    <property type="component" value="Unassembled WGS sequence"/>
</dbReference>
<protein>
    <submittedName>
        <fullName evidence="2">Uncharacterized protein</fullName>
    </submittedName>
</protein>
<keyword evidence="3" id="KW-1185">Reference proteome</keyword>
<evidence type="ECO:0000313" key="2">
    <source>
        <dbReference type="EMBL" id="KAF2891107.1"/>
    </source>
</evidence>